<feature type="domain" description="IclR-ED" evidence="7">
    <location>
        <begin position="89"/>
        <end position="272"/>
    </location>
</feature>
<evidence type="ECO:0000256" key="4">
    <source>
        <dbReference type="ARBA" id="ARBA00058938"/>
    </source>
</evidence>
<dbReference type="SMART" id="SM00346">
    <property type="entry name" value="HTH_ICLR"/>
    <property type="match status" value="1"/>
</dbReference>
<dbReference type="InterPro" id="IPR029016">
    <property type="entry name" value="GAF-like_dom_sf"/>
</dbReference>
<dbReference type="InterPro" id="IPR005471">
    <property type="entry name" value="Tscrpt_reg_IclR_N"/>
</dbReference>
<evidence type="ECO:0000313" key="8">
    <source>
        <dbReference type="EMBL" id="SHF27904.1"/>
    </source>
</evidence>
<dbReference type="AlphaFoldDB" id="A0A1M5ACM8"/>
<reference evidence="9" key="1">
    <citation type="submission" date="2016-11" db="EMBL/GenBank/DDBJ databases">
        <authorList>
            <person name="Varghese N."/>
            <person name="Submissions S."/>
        </authorList>
    </citation>
    <scope>NUCLEOTIDE SEQUENCE [LARGE SCALE GENOMIC DNA]</scope>
    <source>
        <strain evidence="9">DSM 12395</strain>
    </source>
</reference>
<evidence type="ECO:0000259" key="7">
    <source>
        <dbReference type="PROSITE" id="PS51078"/>
    </source>
</evidence>
<dbReference type="Gene3D" id="3.30.450.40">
    <property type="match status" value="1"/>
</dbReference>
<proteinExistence type="predicted"/>
<dbReference type="PROSITE" id="PS51077">
    <property type="entry name" value="HTH_ICLR"/>
    <property type="match status" value="1"/>
</dbReference>
<dbReference type="InterPro" id="IPR036390">
    <property type="entry name" value="WH_DNA-bd_sf"/>
</dbReference>
<dbReference type="InterPro" id="IPR050707">
    <property type="entry name" value="HTH_MetabolicPath_Reg"/>
</dbReference>
<keyword evidence="2" id="KW-0238">DNA-binding</keyword>
<evidence type="ECO:0000256" key="5">
    <source>
        <dbReference type="ARBA" id="ARBA00070406"/>
    </source>
</evidence>
<feature type="domain" description="HTH iclR-type" evidence="6">
    <location>
        <begin position="26"/>
        <end position="88"/>
    </location>
</feature>
<dbReference type="InterPro" id="IPR014757">
    <property type="entry name" value="Tscrpt_reg_IclR_C"/>
</dbReference>
<dbReference type="SUPFAM" id="SSF55781">
    <property type="entry name" value="GAF domain-like"/>
    <property type="match status" value="1"/>
</dbReference>
<dbReference type="PROSITE" id="PS51078">
    <property type="entry name" value="ICLR_ED"/>
    <property type="match status" value="1"/>
</dbReference>
<dbReference type="Pfam" id="PF09339">
    <property type="entry name" value="HTH_IclR"/>
    <property type="match status" value="1"/>
</dbReference>
<evidence type="ECO:0000256" key="3">
    <source>
        <dbReference type="ARBA" id="ARBA00023163"/>
    </source>
</evidence>
<comment type="function">
    <text evidence="4">May be an activator protein for the gylABX operon.</text>
</comment>
<organism evidence="8 9">
    <name type="scientific">Desulforamulus putei DSM 12395</name>
    <dbReference type="NCBI Taxonomy" id="1121429"/>
    <lineage>
        <taxon>Bacteria</taxon>
        <taxon>Bacillati</taxon>
        <taxon>Bacillota</taxon>
        <taxon>Clostridia</taxon>
        <taxon>Eubacteriales</taxon>
        <taxon>Peptococcaceae</taxon>
        <taxon>Desulforamulus</taxon>
    </lineage>
</organism>
<dbReference type="Pfam" id="PF01614">
    <property type="entry name" value="IclR_C"/>
    <property type="match status" value="1"/>
</dbReference>
<dbReference type="STRING" id="1121429.SAMN02745133_02231"/>
<keyword evidence="9" id="KW-1185">Reference proteome</keyword>
<dbReference type="GO" id="GO:0003700">
    <property type="term" value="F:DNA-binding transcription factor activity"/>
    <property type="evidence" value="ECO:0007669"/>
    <property type="project" value="TreeGrafter"/>
</dbReference>
<keyword evidence="1" id="KW-0805">Transcription regulation</keyword>
<evidence type="ECO:0000259" key="6">
    <source>
        <dbReference type="PROSITE" id="PS51077"/>
    </source>
</evidence>
<keyword evidence="3" id="KW-0804">Transcription</keyword>
<dbReference type="PANTHER" id="PTHR30136:SF24">
    <property type="entry name" value="HTH-TYPE TRANSCRIPTIONAL REPRESSOR ALLR"/>
    <property type="match status" value="1"/>
</dbReference>
<evidence type="ECO:0000256" key="1">
    <source>
        <dbReference type="ARBA" id="ARBA00023015"/>
    </source>
</evidence>
<dbReference type="GO" id="GO:0003677">
    <property type="term" value="F:DNA binding"/>
    <property type="evidence" value="ECO:0007669"/>
    <property type="project" value="UniProtKB-KW"/>
</dbReference>
<dbReference type="PANTHER" id="PTHR30136">
    <property type="entry name" value="HELIX-TURN-HELIX TRANSCRIPTIONAL REGULATOR, ICLR FAMILY"/>
    <property type="match status" value="1"/>
</dbReference>
<evidence type="ECO:0000313" key="9">
    <source>
        <dbReference type="Proteomes" id="UP000184148"/>
    </source>
</evidence>
<name>A0A1M5ACM8_9FIRM</name>
<dbReference type="RefSeq" id="WP_238457029.1">
    <property type="nucleotide sequence ID" value="NZ_FQUY01000017.1"/>
</dbReference>
<sequence length="279" mass="30604">MVNTQKYVNNILERNVEKKTGETSQIRSVAKALMILDYLASCQEEVPLTKIAGKFGIAKSTVHGLLATLRDFGYIDQSPFTGNYKLGVRLFEIGSIVAASWDVRSVAAPYIERLVGQVGETVHLVVLDKGEVLYIDKRESNQSIRIVSAQGMRLPAHCTGVGKALLAYLPANELKRIIKTKGLPGYTKNTITDPQVLEKELELIRGRGYAFDIEEIMDGLSCVAAPIFDHSGRACAAISVSGPTARLKEDRFEEITSTVCQTAMEISQALGYKHNPSRS</sequence>
<protein>
    <recommendedName>
        <fullName evidence="5">Glycerol operon regulatory protein</fullName>
    </recommendedName>
</protein>
<dbReference type="EMBL" id="FQUY01000017">
    <property type="protein sequence ID" value="SHF27904.1"/>
    <property type="molecule type" value="Genomic_DNA"/>
</dbReference>
<dbReference type="SUPFAM" id="SSF46785">
    <property type="entry name" value="Winged helix' DNA-binding domain"/>
    <property type="match status" value="1"/>
</dbReference>
<dbReference type="FunFam" id="1.10.10.10:FF:000056">
    <property type="entry name" value="IclR family transcriptional regulator"/>
    <property type="match status" value="1"/>
</dbReference>
<accession>A0A1M5ACM8</accession>
<dbReference type="Gene3D" id="1.10.10.10">
    <property type="entry name" value="Winged helix-like DNA-binding domain superfamily/Winged helix DNA-binding domain"/>
    <property type="match status" value="1"/>
</dbReference>
<dbReference type="GO" id="GO:0045892">
    <property type="term" value="P:negative regulation of DNA-templated transcription"/>
    <property type="evidence" value="ECO:0007669"/>
    <property type="project" value="TreeGrafter"/>
</dbReference>
<dbReference type="InterPro" id="IPR036388">
    <property type="entry name" value="WH-like_DNA-bd_sf"/>
</dbReference>
<dbReference type="Proteomes" id="UP000184148">
    <property type="component" value="Unassembled WGS sequence"/>
</dbReference>
<gene>
    <name evidence="8" type="ORF">SAMN02745133_02231</name>
</gene>
<evidence type="ECO:0000256" key="2">
    <source>
        <dbReference type="ARBA" id="ARBA00023125"/>
    </source>
</evidence>